<evidence type="ECO:0000259" key="1">
    <source>
        <dbReference type="SMART" id="SM00382"/>
    </source>
</evidence>
<evidence type="ECO:0000313" key="3">
    <source>
        <dbReference type="Proteomes" id="UP000664844"/>
    </source>
</evidence>
<dbReference type="InterPro" id="IPR027417">
    <property type="entry name" value="P-loop_NTPase"/>
</dbReference>
<keyword evidence="3" id="KW-1185">Reference proteome</keyword>
<accession>A0ABS3FXD8</accession>
<protein>
    <submittedName>
        <fullName evidence="2">ATP-binding protein</fullName>
    </submittedName>
</protein>
<dbReference type="Gene3D" id="3.40.50.300">
    <property type="entry name" value="P-loop containing nucleotide triphosphate hydrolases"/>
    <property type="match status" value="1"/>
</dbReference>
<dbReference type="SMART" id="SM00382">
    <property type="entry name" value="AAA"/>
    <property type="match status" value="1"/>
</dbReference>
<gene>
    <name evidence="2" type="ORF">J0895_22470</name>
</gene>
<keyword evidence="2" id="KW-0067">ATP-binding</keyword>
<dbReference type="PROSITE" id="PS00675">
    <property type="entry name" value="SIGMA54_INTERACT_1"/>
    <property type="match status" value="1"/>
</dbReference>
<feature type="domain" description="AAA+ ATPase" evidence="1">
    <location>
        <begin position="70"/>
        <end position="317"/>
    </location>
</feature>
<organism evidence="2 3">
    <name type="scientific">Phormidium pseudopriestleyi FRX01</name>
    <dbReference type="NCBI Taxonomy" id="1759528"/>
    <lineage>
        <taxon>Bacteria</taxon>
        <taxon>Bacillati</taxon>
        <taxon>Cyanobacteriota</taxon>
        <taxon>Cyanophyceae</taxon>
        <taxon>Oscillatoriophycideae</taxon>
        <taxon>Oscillatoriales</taxon>
        <taxon>Oscillatoriaceae</taxon>
        <taxon>Phormidium</taxon>
    </lineage>
</organism>
<dbReference type="InterPro" id="IPR003593">
    <property type="entry name" value="AAA+_ATPase"/>
</dbReference>
<dbReference type="InterPro" id="IPR025662">
    <property type="entry name" value="Sigma_54_int_dom_ATP-bd_1"/>
</dbReference>
<reference evidence="2 3" key="1">
    <citation type="submission" date="2021-03" db="EMBL/GenBank/DDBJ databases">
        <title>Metabolic Capacity of the Antarctic Cyanobacterium Phormidium pseudopriestleyi that Sustains Oxygenic Photosynthesis in the Presence of Hydrogen Sulfide.</title>
        <authorList>
            <person name="Lumian J.E."/>
            <person name="Jungblut A.D."/>
            <person name="Dillon M.L."/>
            <person name="Hawes I."/>
            <person name="Doran P.T."/>
            <person name="Mackey T.J."/>
            <person name="Dick G.J."/>
            <person name="Grettenberger C.L."/>
            <person name="Sumner D.Y."/>
        </authorList>
    </citation>
    <scope>NUCLEOTIDE SEQUENCE [LARGE SCALE GENOMIC DNA]</scope>
    <source>
        <strain evidence="2 3">FRX01</strain>
    </source>
</reference>
<keyword evidence="2" id="KW-0547">Nucleotide-binding</keyword>
<dbReference type="GO" id="GO:0005524">
    <property type="term" value="F:ATP binding"/>
    <property type="evidence" value="ECO:0007669"/>
    <property type="project" value="UniProtKB-KW"/>
</dbReference>
<name>A0ABS3FXD8_9CYAN</name>
<dbReference type="InterPro" id="IPR041664">
    <property type="entry name" value="AAA_16"/>
</dbReference>
<proteinExistence type="predicted"/>
<sequence>MTNDNLPKGTLMATLEQIIQREPNPFDAETFWSGNFWQEKQNPVFTVDSIHQEAIGQIETLLNQVAEDHRTRTVLLEGETGSGKSYLLGRIKRILNRKAFFVYIEPFTASDYIWRHILRYTVDSLLEVPEGEQDSQLILWLKGLSEFEHRSLMDMIRGDRQVFIRNLRDNYPTGIYNANEFFGVLYDLTNPKFSSIACEWLRGDDLDEESLKLLRVQHSIDSEDAAQKILANFGRISAETLPIVLCFDQLDNIARLADWSIDLPSLFGVNSVIHNQKLKNFLVMISIITDTWKQNAFRIQATDRDRLDAIVQLKQISLYQGEAIWASRLSILHRQSATQPPSNLYPLTREKLEDKFPGGKTRPRNVLMLGRQLLQDHKLELMRDRLEYIEVEYTQVLDSQPSHSSEPATNVPGVKSLPPTAEPKADLLAAFKLLWLRKFTQTQERISRIRQFSSPELIAMLGEALEALSVPDVKLRLLDSRTYSSYSLSYQFPGTSETVGVAWSEDANLTKFCNFMKVCQEAIAAKQCHSLHLIREESIGNPNNTGYKIYTDIYRKSRHHHLKPDLLSVHYLVTYHSLVNDACGGDLIVGDATPNLTELQTLIRESKILQYCPLLQELELVPSLPIGEATRELWQPVEDFLLNRAINQQCMARQRLSQEAILQFSHINESQVHHLIEHLCENHPEVAILNPDAKLEDQLVYLVNSSR</sequence>
<dbReference type="RefSeq" id="WP_207090225.1">
    <property type="nucleotide sequence ID" value="NZ_JAFLQW010000586.1"/>
</dbReference>
<dbReference type="Pfam" id="PF13191">
    <property type="entry name" value="AAA_16"/>
    <property type="match status" value="1"/>
</dbReference>
<dbReference type="SUPFAM" id="SSF52540">
    <property type="entry name" value="P-loop containing nucleoside triphosphate hydrolases"/>
    <property type="match status" value="1"/>
</dbReference>
<evidence type="ECO:0000313" key="2">
    <source>
        <dbReference type="EMBL" id="MBO0351795.1"/>
    </source>
</evidence>
<dbReference type="EMBL" id="JAFLQW010000586">
    <property type="protein sequence ID" value="MBO0351795.1"/>
    <property type="molecule type" value="Genomic_DNA"/>
</dbReference>
<dbReference type="Proteomes" id="UP000664844">
    <property type="component" value="Unassembled WGS sequence"/>
</dbReference>
<comment type="caution">
    <text evidence="2">The sequence shown here is derived from an EMBL/GenBank/DDBJ whole genome shotgun (WGS) entry which is preliminary data.</text>
</comment>